<sequence>MRNLLFLMAFLTLVTSGCGARKGAGKTGGAGTASKAKASQVIKAMEQNAFTTQYMEGSARIKLASEKLNISGTATIRLERDKAIWMSVKKFGLEGARALIRPDSFFVYNRLNGDYTAEPLSYITEKYKVPARFDLLQEIVLGNAVFFTRNLDLKTVDGYYELRGADTRYVTDYVVAAGNYQLQRMSLAEKGTDRRVSITNADFKAVPRGKGAFAYERKVMVDSEDSGEASVELDFNRIELGGPFAMPFRQR</sequence>
<dbReference type="RefSeq" id="WP_168038191.1">
    <property type="nucleotide sequence ID" value="NZ_JAATJH010000004.1"/>
</dbReference>
<comment type="caution">
    <text evidence="1">The sequence shown here is derived from an EMBL/GenBank/DDBJ whole genome shotgun (WGS) entry which is preliminary data.</text>
</comment>
<organism evidence="1 2">
    <name type="scientific">Neolewinella antarctica</name>
    <dbReference type="NCBI Taxonomy" id="442734"/>
    <lineage>
        <taxon>Bacteria</taxon>
        <taxon>Pseudomonadati</taxon>
        <taxon>Bacteroidota</taxon>
        <taxon>Saprospiria</taxon>
        <taxon>Saprospirales</taxon>
        <taxon>Lewinellaceae</taxon>
        <taxon>Neolewinella</taxon>
    </lineage>
</organism>
<dbReference type="InterPro" id="IPR025634">
    <property type="entry name" value="DUF4292"/>
</dbReference>
<dbReference type="PROSITE" id="PS51257">
    <property type="entry name" value="PROKAR_LIPOPROTEIN"/>
    <property type="match status" value="1"/>
</dbReference>
<dbReference type="EMBL" id="JAATJH010000004">
    <property type="protein sequence ID" value="NJC27266.1"/>
    <property type="molecule type" value="Genomic_DNA"/>
</dbReference>
<dbReference type="Proteomes" id="UP000770785">
    <property type="component" value="Unassembled WGS sequence"/>
</dbReference>
<proteinExistence type="predicted"/>
<name>A0ABX0XD89_9BACT</name>
<keyword evidence="2" id="KW-1185">Reference proteome</keyword>
<gene>
    <name evidence="1" type="ORF">GGR27_002779</name>
</gene>
<reference evidence="1 2" key="1">
    <citation type="submission" date="2020-03" db="EMBL/GenBank/DDBJ databases">
        <title>Genomic Encyclopedia of Type Strains, Phase IV (KMG-IV): sequencing the most valuable type-strain genomes for metagenomic binning, comparative biology and taxonomic classification.</title>
        <authorList>
            <person name="Goeker M."/>
        </authorList>
    </citation>
    <scope>NUCLEOTIDE SEQUENCE [LARGE SCALE GENOMIC DNA]</scope>
    <source>
        <strain evidence="1 2">DSM 105096</strain>
    </source>
</reference>
<evidence type="ECO:0000313" key="2">
    <source>
        <dbReference type="Proteomes" id="UP000770785"/>
    </source>
</evidence>
<evidence type="ECO:0000313" key="1">
    <source>
        <dbReference type="EMBL" id="NJC27266.1"/>
    </source>
</evidence>
<protein>
    <recommendedName>
        <fullName evidence="3">DUF4292 domain-containing protein</fullName>
    </recommendedName>
</protein>
<accession>A0ABX0XD89</accession>
<dbReference type="Pfam" id="PF14125">
    <property type="entry name" value="DUF4292"/>
    <property type="match status" value="1"/>
</dbReference>
<evidence type="ECO:0008006" key="3">
    <source>
        <dbReference type="Google" id="ProtNLM"/>
    </source>
</evidence>